<reference evidence="7" key="1">
    <citation type="journal article" date="2020" name="Nature">
        <title>Giant virus diversity and host interactions through global metagenomics.</title>
        <authorList>
            <person name="Schulz F."/>
            <person name="Roux S."/>
            <person name="Paez-Espino D."/>
            <person name="Jungbluth S."/>
            <person name="Walsh D.A."/>
            <person name="Denef V.J."/>
            <person name="McMahon K.D."/>
            <person name="Konstantinidis K.T."/>
            <person name="Eloe-Fadrosh E.A."/>
            <person name="Kyrpides N.C."/>
            <person name="Woyke T."/>
        </authorList>
    </citation>
    <scope>NUCLEOTIDE SEQUENCE</scope>
    <source>
        <strain evidence="7">GVMAG-M-3300023184-178</strain>
    </source>
</reference>
<dbReference type="EMBL" id="MN740036">
    <property type="protein sequence ID" value="QHT85187.1"/>
    <property type="molecule type" value="Genomic_DNA"/>
</dbReference>
<evidence type="ECO:0008006" key="8">
    <source>
        <dbReference type="Google" id="ProtNLM"/>
    </source>
</evidence>
<evidence type="ECO:0000256" key="5">
    <source>
        <dbReference type="ARBA" id="ARBA00023180"/>
    </source>
</evidence>
<keyword evidence="3" id="KW-0808">Transferase</keyword>
<keyword evidence="2" id="KW-0328">Glycosyltransferase</keyword>
<proteinExistence type="predicted"/>
<dbReference type="GO" id="GO:0016020">
    <property type="term" value="C:membrane"/>
    <property type="evidence" value="ECO:0007669"/>
    <property type="project" value="UniProtKB-SubCell"/>
</dbReference>
<evidence type="ECO:0000256" key="2">
    <source>
        <dbReference type="ARBA" id="ARBA00022676"/>
    </source>
</evidence>
<evidence type="ECO:0000256" key="4">
    <source>
        <dbReference type="ARBA" id="ARBA00023136"/>
    </source>
</evidence>
<comment type="subcellular location">
    <subcellularLocation>
        <location evidence="1">Membrane</location>
        <topology evidence="1">Single-pass type II membrane protein</topology>
    </subcellularLocation>
</comment>
<keyword evidence="6" id="KW-0812">Transmembrane</keyword>
<evidence type="ECO:0000256" key="1">
    <source>
        <dbReference type="ARBA" id="ARBA00004606"/>
    </source>
</evidence>
<protein>
    <recommendedName>
        <fullName evidence="8">Glycosyltransferase</fullName>
    </recommendedName>
</protein>
<dbReference type="InterPro" id="IPR003406">
    <property type="entry name" value="Glyco_trans_14"/>
</dbReference>
<keyword evidence="4 6" id="KW-0472">Membrane</keyword>
<evidence type="ECO:0000256" key="3">
    <source>
        <dbReference type="ARBA" id="ARBA00022679"/>
    </source>
</evidence>
<dbReference type="AlphaFoldDB" id="A0A6C0HYB7"/>
<accession>A0A6C0HYB7</accession>
<keyword evidence="6" id="KW-1133">Transmembrane helix</keyword>
<dbReference type="GO" id="GO:0016757">
    <property type="term" value="F:glycosyltransferase activity"/>
    <property type="evidence" value="ECO:0007669"/>
    <property type="project" value="UniProtKB-KW"/>
</dbReference>
<name>A0A6C0HYB7_9ZZZZ</name>
<feature type="transmembrane region" description="Helical" evidence="6">
    <location>
        <begin position="304"/>
        <end position="324"/>
    </location>
</feature>
<evidence type="ECO:0000256" key="6">
    <source>
        <dbReference type="SAM" id="Phobius"/>
    </source>
</evidence>
<evidence type="ECO:0000313" key="7">
    <source>
        <dbReference type="EMBL" id="QHT85187.1"/>
    </source>
</evidence>
<organism evidence="7">
    <name type="scientific">viral metagenome</name>
    <dbReference type="NCBI Taxonomy" id="1070528"/>
    <lineage>
        <taxon>unclassified sequences</taxon>
        <taxon>metagenomes</taxon>
        <taxon>organismal metagenomes</taxon>
    </lineage>
</organism>
<dbReference type="Pfam" id="PF02485">
    <property type="entry name" value="Branch"/>
    <property type="match status" value="1"/>
</dbReference>
<sequence length="326" mass="39444">MKVAFCFLISYEQILIKEHIWKQWIEPNKDIINIYFHYKDFDTIPSEWVKKYALPKTHIVNTSYFHVVPAYLTLLSYAASHDRTNQWFCLLTDSCVPIISPLKFRELFFQYYNYTILDWKPCWWNIDWIHRANLRKLKKEYHLGHSPWFVLKREDVARCLTYASVNKPIYDLICKGGVGNESIFAIILQSFSQLDKVKKANTHVTDWSRMVSPTSPHIFIEGNEKDLDFINTFLKENKYTMFLRKISKEFPDEILIDYISKEDLDRERRVAKIRKLERKIFFLEMNNKMEAYRLFFLNMMWSKYWLMCLFLCISFGFIIIYNNYFA</sequence>
<keyword evidence="5" id="KW-0325">Glycoprotein</keyword>